<feature type="region of interest" description="Disordered" evidence="1">
    <location>
        <begin position="401"/>
        <end position="431"/>
    </location>
</feature>
<evidence type="ECO:0000313" key="4">
    <source>
        <dbReference type="Proteomes" id="UP001293593"/>
    </source>
</evidence>
<dbReference type="Pfam" id="PF14111">
    <property type="entry name" value="DUF4283"/>
    <property type="match status" value="1"/>
</dbReference>
<gene>
    <name evidence="3" type="ORF">QN277_027087</name>
</gene>
<proteinExistence type="predicted"/>
<dbReference type="Proteomes" id="UP001293593">
    <property type="component" value="Unassembled WGS sequence"/>
</dbReference>
<feature type="compositionally biased region" description="Basic and acidic residues" evidence="1">
    <location>
        <begin position="412"/>
        <end position="424"/>
    </location>
</feature>
<feature type="compositionally biased region" description="Low complexity" evidence="1">
    <location>
        <begin position="1"/>
        <end position="15"/>
    </location>
</feature>
<keyword evidence="4" id="KW-1185">Reference proteome</keyword>
<dbReference type="InterPro" id="IPR025558">
    <property type="entry name" value="DUF4283"/>
</dbReference>
<evidence type="ECO:0000259" key="2">
    <source>
        <dbReference type="Pfam" id="PF14111"/>
    </source>
</evidence>
<feature type="domain" description="DUF4283" evidence="2">
    <location>
        <begin position="120"/>
        <end position="201"/>
    </location>
</feature>
<dbReference type="AlphaFoldDB" id="A0AAE1JAP6"/>
<feature type="region of interest" description="Disordered" evidence="1">
    <location>
        <begin position="1"/>
        <end position="42"/>
    </location>
</feature>
<organism evidence="3 4">
    <name type="scientific">Acacia crassicarpa</name>
    <name type="common">northern wattle</name>
    <dbReference type="NCBI Taxonomy" id="499986"/>
    <lineage>
        <taxon>Eukaryota</taxon>
        <taxon>Viridiplantae</taxon>
        <taxon>Streptophyta</taxon>
        <taxon>Embryophyta</taxon>
        <taxon>Tracheophyta</taxon>
        <taxon>Spermatophyta</taxon>
        <taxon>Magnoliopsida</taxon>
        <taxon>eudicotyledons</taxon>
        <taxon>Gunneridae</taxon>
        <taxon>Pentapetalae</taxon>
        <taxon>rosids</taxon>
        <taxon>fabids</taxon>
        <taxon>Fabales</taxon>
        <taxon>Fabaceae</taxon>
        <taxon>Caesalpinioideae</taxon>
        <taxon>mimosoid clade</taxon>
        <taxon>Acacieae</taxon>
        <taxon>Acacia</taxon>
    </lineage>
</organism>
<dbReference type="PANTHER" id="PTHR31286">
    <property type="entry name" value="GLYCINE-RICH CELL WALL STRUCTURAL PROTEIN 1.8-LIKE"/>
    <property type="match status" value="1"/>
</dbReference>
<name>A0AAE1JAP6_9FABA</name>
<dbReference type="EMBL" id="JAWXYG010000008">
    <property type="protein sequence ID" value="KAK4266118.1"/>
    <property type="molecule type" value="Genomic_DNA"/>
</dbReference>
<evidence type="ECO:0000256" key="1">
    <source>
        <dbReference type="SAM" id="MobiDB-lite"/>
    </source>
</evidence>
<comment type="caution">
    <text evidence="3">The sequence shown here is derived from an EMBL/GenBank/DDBJ whole genome shotgun (WGS) entry which is preliminary data.</text>
</comment>
<dbReference type="InterPro" id="IPR040256">
    <property type="entry name" value="At4g02000-like"/>
</dbReference>
<feature type="region of interest" description="Disordered" evidence="1">
    <location>
        <begin position="69"/>
        <end position="89"/>
    </location>
</feature>
<accession>A0AAE1JAP6</accession>
<feature type="compositionally biased region" description="Basic and acidic residues" evidence="1">
    <location>
        <begin position="30"/>
        <end position="42"/>
    </location>
</feature>
<sequence>MAIVLSSKVSVQVPPSKEEDDQLQRSSKKSKNDDNVPTEEWPKLGDVCKSKWVAGPSFAEKLQGINKNGVESNTVSDHEMSDDPISDDDDSEPLCKIKENPGKNFPTFIFSSRMKKRLYKAWNRSLIIKLLGKTIGYKLMLSILQPLWAKPGVISLINIGNGYFVVKFTNQEDYKNALTGGPWMLFDHYLTVRPWEPQFHPLRDTIKKVVVWVRLPKVFLEYYDKEALSWIGDRIGETIKVDINTSNQLRGQFARICVLVDLSKQLMSGFTLDGEDYFLEYEGLHGLCTSCGIYGHSVESCTMGGGKQRAGDQPDENNSVIKETEAASSGDQGVWKVVQKPKRVKQTPKEKQSGTLNQHHSGSRFFALADENPTATMPGNSMVVTVAPVLAPTSTSRKVTAALRAAESDTAGVDRAKSSKEKSAKSKGVKK</sequence>
<reference evidence="3" key="1">
    <citation type="submission" date="2023-10" db="EMBL/GenBank/DDBJ databases">
        <title>Chromosome-level genome of the transformable northern wattle, Acacia crassicarpa.</title>
        <authorList>
            <person name="Massaro I."/>
            <person name="Sinha N.R."/>
            <person name="Poethig S."/>
            <person name="Leichty A.R."/>
        </authorList>
    </citation>
    <scope>NUCLEOTIDE SEQUENCE</scope>
    <source>
        <strain evidence="3">Acra3RX</strain>
        <tissue evidence="3">Leaf</tissue>
    </source>
</reference>
<protein>
    <recommendedName>
        <fullName evidence="2">DUF4283 domain-containing protein</fullName>
    </recommendedName>
</protein>
<dbReference type="PANTHER" id="PTHR31286:SF99">
    <property type="entry name" value="DUF4283 DOMAIN-CONTAINING PROTEIN"/>
    <property type="match status" value="1"/>
</dbReference>
<feature type="region of interest" description="Disordered" evidence="1">
    <location>
        <begin position="340"/>
        <end position="362"/>
    </location>
</feature>
<evidence type="ECO:0000313" key="3">
    <source>
        <dbReference type="EMBL" id="KAK4266118.1"/>
    </source>
</evidence>